<evidence type="ECO:0000256" key="3">
    <source>
        <dbReference type="ARBA" id="ARBA00022723"/>
    </source>
</evidence>
<dbReference type="Gene3D" id="3.30.40.10">
    <property type="entry name" value="Zinc/RING finger domain, C3HC4 (zinc finger)"/>
    <property type="match status" value="1"/>
</dbReference>
<dbReference type="CDD" id="cd16461">
    <property type="entry name" value="RING-H2_EL5-like"/>
    <property type="match status" value="1"/>
</dbReference>
<dbReference type="GO" id="GO:0008270">
    <property type="term" value="F:zinc ion binding"/>
    <property type="evidence" value="ECO:0007669"/>
    <property type="project" value="UniProtKB-KW"/>
</dbReference>
<comment type="similarity">
    <text evidence="6">Belongs to the RING-type zinc finger family. ATL subfamily.</text>
</comment>
<reference evidence="11" key="3">
    <citation type="submission" date="2015-04" db="UniProtKB">
        <authorList>
            <consortium name="EnsemblPlants"/>
        </authorList>
    </citation>
    <scope>IDENTIFICATION</scope>
</reference>
<comment type="catalytic activity">
    <reaction evidence="1">
        <text>S-ubiquitinyl-[E2 ubiquitin-conjugating enzyme]-L-cysteine + [acceptor protein]-L-lysine = [E2 ubiquitin-conjugating enzyme]-L-cysteine + N(6)-ubiquitinyl-[acceptor protein]-L-lysine.</text>
        <dbReference type="EC" id="2.3.2.27"/>
    </reaction>
</comment>
<feature type="domain" description="RING-type" evidence="10">
    <location>
        <begin position="131"/>
        <end position="173"/>
    </location>
</feature>
<dbReference type="PANTHER" id="PTHR14155">
    <property type="entry name" value="RING FINGER DOMAIN-CONTAINING"/>
    <property type="match status" value="1"/>
</dbReference>
<proteinExistence type="inferred from homology"/>
<dbReference type="AlphaFoldDB" id="A0A0D9WFL2"/>
<keyword evidence="4 7" id="KW-0863">Zinc-finger</keyword>
<feature type="region of interest" description="Disordered" evidence="8">
    <location>
        <begin position="183"/>
        <end position="211"/>
    </location>
</feature>
<dbReference type="STRING" id="77586.A0A0D9WFL2"/>
<dbReference type="InterPro" id="IPR001841">
    <property type="entry name" value="Znf_RING"/>
</dbReference>
<evidence type="ECO:0000256" key="2">
    <source>
        <dbReference type="ARBA" id="ARBA00012483"/>
    </source>
</evidence>
<keyword evidence="12" id="KW-1185">Reference proteome</keyword>
<dbReference type="PROSITE" id="PS50089">
    <property type="entry name" value="ZF_RING_2"/>
    <property type="match status" value="1"/>
</dbReference>
<dbReference type="SMART" id="SM00184">
    <property type="entry name" value="RING"/>
    <property type="match status" value="1"/>
</dbReference>
<protein>
    <recommendedName>
        <fullName evidence="2">RING-type E3 ubiquitin transferase</fullName>
        <ecNumber evidence="2">2.3.2.27</ecNumber>
    </recommendedName>
</protein>
<evidence type="ECO:0000256" key="8">
    <source>
        <dbReference type="SAM" id="MobiDB-lite"/>
    </source>
</evidence>
<evidence type="ECO:0000313" key="11">
    <source>
        <dbReference type="EnsemblPlants" id="LPERR05G10510.1"/>
    </source>
</evidence>
<reference evidence="12" key="2">
    <citation type="submission" date="2013-12" db="EMBL/GenBank/DDBJ databases">
        <authorList>
            <person name="Yu Y."/>
            <person name="Lee S."/>
            <person name="de Baynast K."/>
            <person name="Wissotski M."/>
            <person name="Liu L."/>
            <person name="Talag J."/>
            <person name="Goicoechea J."/>
            <person name="Angelova A."/>
            <person name="Jetty R."/>
            <person name="Kudrna D."/>
            <person name="Golser W."/>
            <person name="Rivera L."/>
            <person name="Zhang J."/>
            <person name="Wing R."/>
        </authorList>
    </citation>
    <scope>NUCLEOTIDE SEQUENCE</scope>
</reference>
<dbReference type="UniPathway" id="UPA00143"/>
<keyword evidence="9" id="KW-1133">Transmembrane helix</keyword>
<dbReference type="eggNOG" id="KOG0800">
    <property type="taxonomic scope" value="Eukaryota"/>
</dbReference>
<sequence>MSTVSPSPAMAAAAAADPSSHWAPHGPVLTACVVGLNLLVVALVFFYFWRFFSGKRGPSSPGGANDEESASSSADTSPATSPRASWRLRRGWPAAEEEADIAASLPVHVYSASDDAAAAGEDWKAAAAAECAVCIVEFRDGDMARLLPRCGHRFHADCVGSWLRLHSTCPLCRAAVLAPPNSTPATGATAAVTNNDEPKDAAATASDDCPV</sequence>
<keyword evidence="3" id="KW-0479">Metal-binding</keyword>
<feature type="transmembrane region" description="Helical" evidence="9">
    <location>
        <begin position="28"/>
        <end position="49"/>
    </location>
</feature>
<accession>A0A0D9WFL2</accession>
<dbReference type="GO" id="GO:0061630">
    <property type="term" value="F:ubiquitin protein ligase activity"/>
    <property type="evidence" value="ECO:0007669"/>
    <property type="project" value="UniProtKB-EC"/>
</dbReference>
<organism evidence="11 12">
    <name type="scientific">Leersia perrieri</name>
    <dbReference type="NCBI Taxonomy" id="77586"/>
    <lineage>
        <taxon>Eukaryota</taxon>
        <taxon>Viridiplantae</taxon>
        <taxon>Streptophyta</taxon>
        <taxon>Embryophyta</taxon>
        <taxon>Tracheophyta</taxon>
        <taxon>Spermatophyta</taxon>
        <taxon>Magnoliopsida</taxon>
        <taxon>Liliopsida</taxon>
        <taxon>Poales</taxon>
        <taxon>Poaceae</taxon>
        <taxon>BOP clade</taxon>
        <taxon>Oryzoideae</taxon>
        <taxon>Oryzeae</taxon>
        <taxon>Oryzinae</taxon>
        <taxon>Leersia</taxon>
    </lineage>
</organism>
<dbReference type="Proteomes" id="UP000032180">
    <property type="component" value="Chromosome 5"/>
</dbReference>
<keyword evidence="9" id="KW-0472">Membrane</keyword>
<keyword evidence="5" id="KW-0862">Zinc</keyword>
<evidence type="ECO:0000256" key="5">
    <source>
        <dbReference type="ARBA" id="ARBA00022833"/>
    </source>
</evidence>
<dbReference type="PANTHER" id="PTHR14155:SF634">
    <property type="entry name" value="RING-TYPE DOMAIN-CONTAINING PROTEIN"/>
    <property type="match status" value="1"/>
</dbReference>
<dbReference type="SUPFAM" id="SSF57850">
    <property type="entry name" value="RING/U-box"/>
    <property type="match status" value="1"/>
</dbReference>
<dbReference type="InterPro" id="IPR013083">
    <property type="entry name" value="Znf_RING/FYVE/PHD"/>
</dbReference>
<evidence type="ECO:0000256" key="9">
    <source>
        <dbReference type="SAM" id="Phobius"/>
    </source>
</evidence>
<reference evidence="11 12" key="1">
    <citation type="submission" date="2012-08" db="EMBL/GenBank/DDBJ databases">
        <title>Oryza genome evolution.</title>
        <authorList>
            <person name="Wing R.A."/>
        </authorList>
    </citation>
    <scope>NUCLEOTIDE SEQUENCE</scope>
</reference>
<evidence type="ECO:0000259" key="10">
    <source>
        <dbReference type="PROSITE" id="PS50089"/>
    </source>
</evidence>
<evidence type="ECO:0000313" key="12">
    <source>
        <dbReference type="Proteomes" id="UP000032180"/>
    </source>
</evidence>
<dbReference type="Gramene" id="LPERR05G10510.1">
    <property type="protein sequence ID" value="LPERR05G10510.1"/>
    <property type="gene ID" value="LPERR05G10510"/>
</dbReference>
<evidence type="ECO:0000256" key="7">
    <source>
        <dbReference type="PROSITE-ProRule" id="PRU00175"/>
    </source>
</evidence>
<dbReference type="GO" id="GO:0016567">
    <property type="term" value="P:protein ubiquitination"/>
    <property type="evidence" value="ECO:0007669"/>
    <property type="project" value="UniProtKB-UniPathway"/>
</dbReference>
<feature type="compositionally biased region" description="Low complexity" evidence="8">
    <location>
        <begin position="70"/>
        <end position="85"/>
    </location>
</feature>
<evidence type="ECO:0000256" key="6">
    <source>
        <dbReference type="ARBA" id="ARBA00024209"/>
    </source>
</evidence>
<dbReference type="HOGENOM" id="CLU_013137_15_2_1"/>
<evidence type="ECO:0000256" key="4">
    <source>
        <dbReference type="ARBA" id="ARBA00022771"/>
    </source>
</evidence>
<dbReference type="Pfam" id="PF13639">
    <property type="entry name" value="zf-RING_2"/>
    <property type="match status" value="1"/>
</dbReference>
<dbReference type="InterPro" id="IPR053238">
    <property type="entry name" value="RING-H2_zinc_finger"/>
</dbReference>
<dbReference type="EC" id="2.3.2.27" evidence="2"/>
<feature type="region of interest" description="Disordered" evidence="8">
    <location>
        <begin position="57"/>
        <end position="88"/>
    </location>
</feature>
<feature type="compositionally biased region" description="Polar residues" evidence="8">
    <location>
        <begin position="183"/>
        <end position="195"/>
    </location>
</feature>
<dbReference type="EnsemblPlants" id="LPERR05G10510.1">
    <property type="protein sequence ID" value="LPERR05G10510.1"/>
    <property type="gene ID" value="LPERR05G10510"/>
</dbReference>
<keyword evidence="9" id="KW-0812">Transmembrane</keyword>
<evidence type="ECO:0000256" key="1">
    <source>
        <dbReference type="ARBA" id="ARBA00000900"/>
    </source>
</evidence>
<name>A0A0D9WFL2_9ORYZ</name>